<name>A0A8J9Z880_BRALA</name>
<dbReference type="EMBL" id="OV696702">
    <property type="protein sequence ID" value="CAH1249136.1"/>
    <property type="molecule type" value="Genomic_DNA"/>
</dbReference>
<evidence type="ECO:0000313" key="1">
    <source>
        <dbReference type="EMBL" id="CAH1249136.1"/>
    </source>
</evidence>
<keyword evidence="2" id="KW-1185">Reference proteome</keyword>
<dbReference type="AlphaFoldDB" id="A0A8J9Z880"/>
<reference evidence="1" key="1">
    <citation type="submission" date="2022-01" db="EMBL/GenBank/DDBJ databases">
        <authorList>
            <person name="Braso-Vives M."/>
        </authorList>
    </citation>
    <scope>NUCLEOTIDE SEQUENCE</scope>
</reference>
<evidence type="ECO:0000313" key="2">
    <source>
        <dbReference type="Proteomes" id="UP000838412"/>
    </source>
</evidence>
<dbReference type="OrthoDB" id="10481486at2759"/>
<gene>
    <name evidence="1" type="primary">Hypp8531</name>
    <name evidence="1" type="ORF">BLAG_LOCUS10341</name>
</gene>
<accession>A0A8J9Z880</accession>
<protein>
    <submittedName>
        <fullName evidence="1">Hypp8531 protein</fullName>
    </submittedName>
</protein>
<organism evidence="1 2">
    <name type="scientific">Branchiostoma lanceolatum</name>
    <name type="common">Common lancelet</name>
    <name type="synonym">Amphioxus lanceolatum</name>
    <dbReference type="NCBI Taxonomy" id="7740"/>
    <lineage>
        <taxon>Eukaryota</taxon>
        <taxon>Metazoa</taxon>
        <taxon>Chordata</taxon>
        <taxon>Cephalochordata</taxon>
        <taxon>Leptocardii</taxon>
        <taxon>Amphioxiformes</taxon>
        <taxon>Branchiostomatidae</taxon>
        <taxon>Branchiostoma</taxon>
    </lineage>
</organism>
<dbReference type="Proteomes" id="UP000838412">
    <property type="component" value="Chromosome 17"/>
</dbReference>
<proteinExistence type="predicted"/>
<sequence length="104" mass="11541">MVDCPWAAIFRGPSTCAKITDYEPRPVGLSVTVYVSARVGRTVRVAPIPAIWMRHLLSELKVDFAEEKGNAARCRVKTEACSEHGKRAPDDNTYSGTAVCVYYY</sequence>